<feature type="chain" id="PRO_5019126799" evidence="3">
    <location>
        <begin position="34"/>
        <end position="448"/>
    </location>
</feature>
<feature type="compositionally biased region" description="Polar residues" evidence="2">
    <location>
        <begin position="426"/>
        <end position="440"/>
    </location>
</feature>
<evidence type="ECO:0000256" key="2">
    <source>
        <dbReference type="SAM" id="MobiDB-lite"/>
    </source>
</evidence>
<keyword evidence="5" id="KW-1185">Reference proteome</keyword>
<dbReference type="AlphaFoldDB" id="A0A431WXD7"/>
<keyword evidence="3" id="KW-0732">Signal</keyword>
<dbReference type="GO" id="GO:0015562">
    <property type="term" value="F:efflux transmembrane transporter activity"/>
    <property type="evidence" value="ECO:0007669"/>
    <property type="project" value="InterPro"/>
</dbReference>
<feature type="region of interest" description="Disordered" evidence="2">
    <location>
        <begin position="426"/>
        <end position="448"/>
    </location>
</feature>
<dbReference type="Pfam" id="PF02321">
    <property type="entry name" value="OEP"/>
    <property type="match status" value="2"/>
</dbReference>
<evidence type="ECO:0000313" key="4">
    <source>
        <dbReference type="EMBL" id="RTR40166.1"/>
    </source>
</evidence>
<dbReference type="InterPro" id="IPR010131">
    <property type="entry name" value="MdtP/NodT-like"/>
</dbReference>
<reference evidence="4 5" key="1">
    <citation type="submission" date="2018-12" db="EMBL/GenBank/DDBJ databases">
        <authorList>
            <person name="Yu L."/>
        </authorList>
    </citation>
    <scope>NUCLEOTIDE SEQUENCE [LARGE SCALE GENOMIC DNA]</scope>
    <source>
        <strain evidence="4 5">HAW-EB2</strain>
    </source>
</reference>
<dbReference type="InterPro" id="IPR003423">
    <property type="entry name" value="OMP_efflux"/>
</dbReference>
<dbReference type="RefSeq" id="WP_126519236.1">
    <property type="nucleotide sequence ID" value="NZ_RXNU01000002.1"/>
</dbReference>
<protein>
    <submittedName>
        <fullName evidence="4">TolC family protein</fullName>
    </submittedName>
</protein>
<proteinExistence type="inferred from homology"/>
<comment type="similarity">
    <text evidence="1">Belongs to the outer membrane factor (OMF) (TC 1.B.17) family.</text>
</comment>
<gene>
    <name evidence="4" type="ORF">EKG38_05455</name>
</gene>
<evidence type="ECO:0000256" key="1">
    <source>
        <dbReference type="ARBA" id="ARBA00007613"/>
    </source>
</evidence>
<feature type="signal peptide" evidence="3">
    <location>
        <begin position="1"/>
        <end position="33"/>
    </location>
</feature>
<accession>A0A431WXD7</accession>
<dbReference type="PANTHER" id="PTHR30203:SF24">
    <property type="entry name" value="BLR4935 PROTEIN"/>
    <property type="match status" value="1"/>
</dbReference>
<dbReference type="PANTHER" id="PTHR30203">
    <property type="entry name" value="OUTER MEMBRANE CATION EFFLUX PROTEIN"/>
    <property type="match status" value="1"/>
</dbReference>
<dbReference type="Proteomes" id="UP000267448">
    <property type="component" value="Unassembled WGS sequence"/>
</dbReference>
<dbReference type="EMBL" id="RXNU01000002">
    <property type="protein sequence ID" value="RTR40166.1"/>
    <property type="molecule type" value="Genomic_DNA"/>
</dbReference>
<name>A0A431WXD7_9GAMM</name>
<comment type="caution">
    <text evidence="4">The sequence shown here is derived from an EMBL/GenBank/DDBJ whole genome shotgun (WGS) entry which is preliminary data.</text>
</comment>
<dbReference type="Gene3D" id="1.20.1600.10">
    <property type="entry name" value="Outer membrane efflux proteins (OEP)"/>
    <property type="match status" value="1"/>
</dbReference>
<evidence type="ECO:0000256" key="3">
    <source>
        <dbReference type="SAM" id="SignalP"/>
    </source>
</evidence>
<dbReference type="SUPFAM" id="SSF56954">
    <property type="entry name" value="Outer membrane efflux proteins (OEP)"/>
    <property type="match status" value="1"/>
</dbReference>
<evidence type="ECO:0000313" key="5">
    <source>
        <dbReference type="Proteomes" id="UP000267448"/>
    </source>
</evidence>
<sequence>MKRYQEITLVACQRALVTVSLCVLALFAGKSVAQPGKGEVTLPWVLEKTLLNNVQLQTFPYELRVSEALTLQAGITPNPEFSVEIENVLGTGERQGVDNAEITLALSQLIELGEKRQRRVDVAQATERQKLSEYEILRLDILAEATGRYYQLLRLQALQDWSERRFLVEQSALEAIESRANAGAVIQADVTKMALRLSRTTAVKEQLDGETRLARLRLAAMWSKEPHFTRALGTLDLSSTLPTAASVLNAIETAPQYLQLLSVERLMYARRRMEESKAQYDVTLGMGVRSYEGFDDGALMFNFSMPIPLSNPNQGNILAAKASEDRAMEQQKLARGQLRLSLMEIHQAMVNNARQASRIQQQVLPLAQRLLEDTQGAYQTGQANVLQLVDAQSELFAIERDLIEAKVAVYQQRLELERITGQSMTATNSNLSSNARSNMTPFVAPENR</sequence>
<organism evidence="4 5">
    <name type="scientific">Shewanella canadensis</name>
    <dbReference type="NCBI Taxonomy" id="271096"/>
    <lineage>
        <taxon>Bacteria</taxon>
        <taxon>Pseudomonadati</taxon>
        <taxon>Pseudomonadota</taxon>
        <taxon>Gammaproteobacteria</taxon>
        <taxon>Alteromonadales</taxon>
        <taxon>Shewanellaceae</taxon>
        <taxon>Shewanella</taxon>
    </lineage>
</organism>
<dbReference type="OrthoDB" id="9791261at2"/>